<evidence type="ECO:0000256" key="1">
    <source>
        <dbReference type="SAM" id="MobiDB-lite"/>
    </source>
</evidence>
<dbReference type="InterPro" id="IPR000061">
    <property type="entry name" value="Surp"/>
</dbReference>
<feature type="compositionally biased region" description="Basic residues" evidence="1">
    <location>
        <begin position="632"/>
        <end position="663"/>
    </location>
</feature>
<evidence type="ECO:0000313" key="6">
    <source>
        <dbReference type="Proteomes" id="UP001566132"/>
    </source>
</evidence>
<dbReference type="Pfam" id="PF01585">
    <property type="entry name" value="G-patch"/>
    <property type="match status" value="1"/>
</dbReference>
<dbReference type="SMART" id="SM00648">
    <property type="entry name" value="SWAP"/>
    <property type="match status" value="1"/>
</dbReference>
<dbReference type="SUPFAM" id="SSF109905">
    <property type="entry name" value="Surp module (SWAP domain)"/>
    <property type="match status" value="1"/>
</dbReference>
<feature type="domain" description="G-patch" evidence="3">
    <location>
        <begin position="712"/>
        <end position="761"/>
    </location>
</feature>
<dbReference type="Proteomes" id="UP001566132">
    <property type="component" value="Unassembled WGS sequence"/>
</dbReference>
<dbReference type="Pfam" id="PF04818">
    <property type="entry name" value="CID"/>
    <property type="match status" value="1"/>
</dbReference>
<feature type="region of interest" description="Disordered" evidence="1">
    <location>
        <begin position="394"/>
        <end position="420"/>
    </location>
</feature>
<evidence type="ECO:0000313" key="5">
    <source>
        <dbReference type="EMBL" id="KAL1494910.1"/>
    </source>
</evidence>
<evidence type="ECO:0008006" key="7">
    <source>
        <dbReference type="Google" id="ProtNLM"/>
    </source>
</evidence>
<dbReference type="PROSITE" id="PS50128">
    <property type="entry name" value="SURP"/>
    <property type="match status" value="1"/>
</dbReference>
<gene>
    <name evidence="5" type="ORF">ABEB36_010422</name>
</gene>
<dbReference type="PANTHER" id="PTHR12323:SF0">
    <property type="entry name" value="CALCIUM HOMEOSTASIS ENDOPLASMIC RETICULUM PROTEIN"/>
    <property type="match status" value="1"/>
</dbReference>
<feature type="domain" description="CID" evidence="4">
    <location>
        <begin position="158"/>
        <end position="298"/>
    </location>
</feature>
<dbReference type="InterPro" id="IPR006569">
    <property type="entry name" value="CID_dom"/>
</dbReference>
<dbReference type="Gene3D" id="1.10.10.790">
    <property type="entry name" value="Surp module"/>
    <property type="match status" value="1"/>
</dbReference>
<dbReference type="PROSITE" id="PS50174">
    <property type="entry name" value="G_PATCH"/>
    <property type="match status" value="1"/>
</dbReference>
<name>A0ABD1EJP2_HYPHA</name>
<feature type="compositionally biased region" description="Basic and acidic residues" evidence="1">
    <location>
        <begin position="712"/>
        <end position="721"/>
    </location>
</feature>
<accession>A0ABD1EJP2</accession>
<dbReference type="InterPro" id="IPR035967">
    <property type="entry name" value="SWAP/Surp_sf"/>
</dbReference>
<evidence type="ECO:0000259" key="2">
    <source>
        <dbReference type="PROSITE" id="PS50128"/>
    </source>
</evidence>
<feature type="region of interest" description="Disordered" evidence="1">
    <location>
        <begin position="582"/>
        <end position="750"/>
    </location>
</feature>
<protein>
    <recommendedName>
        <fullName evidence="7">Calcium homeostasis endoplasmic reticulum protein</fullName>
    </recommendedName>
</protein>
<dbReference type="Pfam" id="PF01805">
    <property type="entry name" value="Surp"/>
    <property type="match status" value="1"/>
</dbReference>
<evidence type="ECO:0000259" key="4">
    <source>
        <dbReference type="PROSITE" id="PS51391"/>
    </source>
</evidence>
<comment type="caution">
    <text evidence="5">The sequence shown here is derived from an EMBL/GenBank/DDBJ whole genome shotgun (WGS) entry which is preliminary data.</text>
</comment>
<reference evidence="5 6" key="1">
    <citation type="submission" date="2024-05" db="EMBL/GenBank/DDBJ databases">
        <title>Genetic variation in Jamaican populations of the coffee berry borer (Hypothenemus hampei).</title>
        <authorList>
            <person name="Errbii M."/>
            <person name="Myrie A."/>
        </authorList>
    </citation>
    <scope>NUCLEOTIDE SEQUENCE [LARGE SCALE GENOMIC DNA]</scope>
    <source>
        <strain evidence="5">JA-Hopewell-2020-01-JO</strain>
        <tissue evidence="5">Whole body</tissue>
    </source>
</reference>
<organism evidence="5 6">
    <name type="scientific">Hypothenemus hampei</name>
    <name type="common">Coffee berry borer</name>
    <dbReference type="NCBI Taxonomy" id="57062"/>
    <lineage>
        <taxon>Eukaryota</taxon>
        <taxon>Metazoa</taxon>
        <taxon>Ecdysozoa</taxon>
        <taxon>Arthropoda</taxon>
        <taxon>Hexapoda</taxon>
        <taxon>Insecta</taxon>
        <taxon>Pterygota</taxon>
        <taxon>Neoptera</taxon>
        <taxon>Endopterygota</taxon>
        <taxon>Coleoptera</taxon>
        <taxon>Polyphaga</taxon>
        <taxon>Cucujiformia</taxon>
        <taxon>Curculionidae</taxon>
        <taxon>Scolytinae</taxon>
        <taxon>Hypothenemus</taxon>
    </lineage>
</organism>
<dbReference type="InterPro" id="IPR008942">
    <property type="entry name" value="ENTH_VHS"/>
</dbReference>
<dbReference type="AlphaFoldDB" id="A0ABD1EJP2"/>
<dbReference type="SMART" id="SM00443">
    <property type="entry name" value="G_patch"/>
    <property type="match status" value="1"/>
</dbReference>
<dbReference type="EMBL" id="JBDJPC010000007">
    <property type="protein sequence ID" value="KAL1494910.1"/>
    <property type="molecule type" value="Genomic_DNA"/>
</dbReference>
<dbReference type="Pfam" id="PF25127">
    <property type="entry name" value="DUF7819"/>
    <property type="match status" value="1"/>
</dbReference>
<dbReference type="Gene3D" id="1.25.40.90">
    <property type="match status" value="1"/>
</dbReference>
<feature type="compositionally biased region" description="Basic residues" evidence="1">
    <location>
        <begin position="671"/>
        <end position="686"/>
    </location>
</feature>
<dbReference type="InterPro" id="IPR000467">
    <property type="entry name" value="G_patch_dom"/>
</dbReference>
<dbReference type="PANTHER" id="PTHR12323">
    <property type="entry name" value="SR-RELATED CTD ASSOCIATED FACTOR 6"/>
    <property type="match status" value="1"/>
</dbReference>
<keyword evidence="6" id="KW-1185">Reference proteome</keyword>
<dbReference type="InterPro" id="IPR056721">
    <property type="entry name" value="DUF7819"/>
</dbReference>
<feature type="compositionally biased region" description="Low complexity" evidence="1">
    <location>
        <begin position="348"/>
        <end position="358"/>
    </location>
</feature>
<proteinExistence type="predicted"/>
<evidence type="ECO:0000259" key="3">
    <source>
        <dbReference type="PROSITE" id="PS50174"/>
    </source>
</evidence>
<feature type="domain" description="SURP motif" evidence="2">
    <location>
        <begin position="15"/>
        <end position="57"/>
    </location>
</feature>
<dbReference type="PROSITE" id="PS51391">
    <property type="entry name" value="CID"/>
    <property type="match status" value="1"/>
</dbReference>
<feature type="compositionally biased region" description="Polar residues" evidence="1">
    <location>
        <begin position="404"/>
        <end position="417"/>
    </location>
</feature>
<sequence>MDLPQPPEDIDLRNIIDKLAQFVARNGPEFEQMTKNKQKGNPKFQFLYGGEYFNYYQYKVSSEQAIVKQQQQQQLLPPPLSGTESNAWNPSPVTLPPQQQSIEIEHLSQQQDALREQIKQSEQNLSAQHNVLMQQQQATIETAVAKCEAVDLQNAAEECAIDLNELNTILQPIIDSCTKDSISNGKSWFLQHATTKQKANCIVQCLLYKVLQLSTFPQKLHVIYLVNDLLHHSARKNACDLKDALEVAVVPMFCNADIMATDEQKLKLEKLVKLWESKANYLKADTLDKLHNPIKSYQEYQADQIAKYATEVAAIADQTKTTFESYQSQHQAFVCHAMQQIMDLQQQKQNIEQQKQLLSSTDNAPPPPPPSSQTPVIPLETIQATLQQTIQSLTQTVSQPPPQKSFSIPSMRNQNGNEEPPFLPVNLNVPPPNLSVPPSSLGLNTPNKLTLDIQPPSNGMEHPFSQPPPGYLPPPGPGIFPDFSKPPPGFPPKPEVFLEELMPTAPYYDLPAGLMVPLVKLEDSEYKPLNPKDIRLPPPAPPSERLLAAVDAFYTMPSHERPRDSEGWEKLGLYEYYKAKNQAKKEKEEAIKAGLRQKSRSPSPIILKQDKDDSPPKRRYRSKSPTPQPPVVHRRGNRNKRSRSRTKSRSRSRSRSPRRRRGRDSRENREGRRRRSLSRSRSRSPIRRSLSPVAPGFGSIPFMRNESQELDSSNKGHEMLRKMGWSGKGLGANEQGIDAPISGGDVRDRQDQFKGVGCNLNDPYENFRKNKGAAFITRMKARAEEREKEKESFPRRGDI</sequence>
<feature type="region of interest" description="Disordered" evidence="1">
    <location>
        <begin position="348"/>
        <end position="376"/>
    </location>
</feature>
<dbReference type="SMART" id="SM00582">
    <property type="entry name" value="RPR"/>
    <property type="match status" value="1"/>
</dbReference>